<organism evidence="3 4">
    <name type="scientific">Trichomonas vaginalis (strain ATCC PRA-98 / G3)</name>
    <dbReference type="NCBI Taxonomy" id="412133"/>
    <lineage>
        <taxon>Eukaryota</taxon>
        <taxon>Metamonada</taxon>
        <taxon>Parabasalia</taxon>
        <taxon>Trichomonadida</taxon>
        <taxon>Trichomonadidae</taxon>
        <taxon>Trichomonas</taxon>
    </lineage>
</organism>
<gene>
    <name evidence="3" type="ORF">TVAG_043750</name>
</gene>
<name>A2EVB5_TRIV3</name>
<dbReference type="EMBL" id="DS113505">
    <property type="protein sequence ID" value="EAY03429.1"/>
    <property type="molecule type" value="Genomic_DNA"/>
</dbReference>
<dbReference type="AlphaFoldDB" id="A2EVB5"/>
<dbReference type="RefSeq" id="XP_001315652.1">
    <property type="nucleotide sequence ID" value="XM_001315617.1"/>
</dbReference>
<keyword evidence="4" id="KW-1185">Reference proteome</keyword>
<feature type="region of interest" description="Disordered" evidence="1">
    <location>
        <begin position="351"/>
        <end position="370"/>
    </location>
</feature>
<dbReference type="VEuPathDB" id="TrichDB:TVAGG3_0826080"/>
<evidence type="ECO:0000256" key="1">
    <source>
        <dbReference type="SAM" id="MobiDB-lite"/>
    </source>
</evidence>
<dbReference type="VEuPathDB" id="TrichDB:TVAG_043750"/>
<dbReference type="KEGG" id="tva:4761274"/>
<evidence type="ECO:0000313" key="3">
    <source>
        <dbReference type="EMBL" id="EAY03429.1"/>
    </source>
</evidence>
<keyword evidence="2" id="KW-0812">Transmembrane</keyword>
<evidence type="ECO:0000256" key="2">
    <source>
        <dbReference type="SAM" id="Phobius"/>
    </source>
</evidence>
<keyword evidence="2" id="KW-1133">Transmembrane helix</keyword>
<feature type="transmembrane region" description="Helical" evidence="2">
    <location>
        <begin position="272"/>
        <end position="296"/>
    </location>
</feature>
<accession>A2EVB5</accession>
<sequence length="387" mass="43506">MSGRTDTTYSISTSTNSKTVNYYDDSGSPLFFKKLIVVNFLEAKNDYRVTYGRNSYLVSSSNSLTFKIPSHTVIIFTRFADLSGIANASDTYLNLFGTDEILALDFRSNGTLNISTMKSTAYCDFVAFNFSTAKYDHHLVLVGTKAYRHKLLDGGNKYCTYSTGASKIIPESNIRHYSIDQFGKRKYDETYDEKSIDGPSITIYLSSLSMMNNKMTFINNGTSNETNYILHTYSKQHFYQIGFYSPSDIMTHAEEGEEIDPDNASKISPGKIAGIIIGAVVVLLIIIAIPVICLIYGHHSTDVQEYPLQSNPLNLNLETSERPVQKPTYYPERSQRTQSYSRPLVNPYPQQQQVPYYAQPPSPQDGYITPAPIMPLYPAPETKDGYL</sequence>
<dbReference type="Proteomes" id="UP000001542">
    <property type="component" value="Unassembled WGS sequence"/>
</dbReference>
<feature type="region of interest" description="Disordered" evidence="1">
    <location>
        <begin position="319"/>
        <end position="344"/>
    </location>
</feature>
<dbReference type="InParanoid" id="A2EVB5"/>
<reference evidence="3" key="2">
    <citation type="journal article" date="2007" name="Science">
        <title>Draft genome sequence of the sexually transmitted pathogen Trichomonas vaginalis.</title>
        <authorList>
            <person name="Carlton J.M."/>
            <person name="Hirt R.P."/>
            <person name="Silva J.C."/>
            <person name="Delcher A.L."/>
            <person name="Schatz M."/>
            <person name="Zhao Q."/>
            <person name="Wortman J.R."/>
            <person name="Bidwell S.L."/>
            <person name="Alsmark U.C.M."/>
            <person name="Besteiro S."/>
            <person name="Sicheritz-Ponten T."/>
            <person name="Noel C.J."/>
            <person name="Dacks J.B."/>
            <person name="Foster P.G."/>
            <person name="Simillion C."/>
            <person name="Van de Peer Y."/>
            <person name="Miranda-Saavedra D."/>
            <person name="Barton G.J."/>
            <person name="Westrop G.D."/>
            <person name="Mueller S."/>
            <person name="Dessi D."/>
            <person name="Fiori P.L."/>
            <person name="Ren Q."/>
            <person name="Paulsen I."/>
            <person name="Zhang H."/>
            <person name="Bastida-Corcuera F.D."/>
            <person name="Simoes-Barbosa A."/>
            <person name="Brown M.T."/>
            <person name="Hayes R.D."/>
            <person name="Mukherjee M."/>
            <person name="Okumura C.Y."/>
            <person name="Schneider R."/>
            <person name="Smith A.J."/>
            <person name="Vanacova S."/>
            <person name="Villalvazo M."/>
            <person name="Haas B.J."/>
            <person name="Pertea M."/>
            <person name="Feldblyum T.V."/>
            <person name="Utterback T.R."/>
            <person name="Shu C.L."/>
            <person name="Osoegawa K."/>
            <person name="de Jong P.J."/>
            <person name="Hrdy I."/>
            <person name="Horvathova L."/>
            <person name="Zubacova Z."/>
            <person name="Dolezal P."/>
            <person name="Malik S.B."/>
            <person name="Logsdon J.M. Jr."/>
            <person name="Henze K."/>
            <person name="Gupta A."/>
            <person name="Wang C.C."/>
            <person name="Dunne R.L."/>
            <person name="Upcroft J.A."/>
            <person name="Upcroft P."/>
            <person name="White O."/>
            <person name="Salzberg S.L."/>
            <person name="Tang P."/>
            <person name="Chiu C.-H."/>
            <person name="Lee Y.-S."/>
            <person name="Embley T.M."/>
            <person name="Coombs G.H."/>
            <person name="Mottram J.C."/>
            <person name="Tachezy J."/>
            <person name="Fraser-Liggett C.M."/>
            <person name="Johnson P.J."/>
        </authorList>
    </citation>
    <scope>NUCLEOTIDE SEQUENCE [LARGE SCALE GENOMIC DNA]</scope>
    <source>
        <strain evidence="3">G3</strain>
    </source>
</reference>
<proteinExistence type="predicted"/>
<keyword evidence="2" id="KW-0472">Membrane</keyword>
<reference evidence="3" key="1">
    <citation type="submission" date="2006-10" db="EMBL/GenBank/DDBJ databases">
        <authorList>
            <person name="Amadeo P."/>
            <person name="Zhao Q."/>
            <person name="Wortman J."/>
            <person name="Fraser-Liggett C."/>
            <person name="Carlton J."/>
        </authorList>
    </citation>
    <scope>NUCLEOTIDE SEQUENCE</scope>
    <source>
        <strain evidence="3">G3</strain>
    </source>
</reference>
<protein>
    <submittedName>
        <fullName evidence="3">Uncharacterized protein</fullName>
    </submittedName>
</protein>
<evidence type="ECO:0000313" key="4">
    <source>
        <dbReference type="Proteomes" id="UP000001542"/>
    </source>
</evidence>